<dbReference type="GO" id="GO:0005829">
    <property type="term" value="C:cytosol"/>
    <property type="evidence" value="ECO:0007669"/>
    <property type="project" value="TreeGrafter"/>
</dbReference>
<evidence type="ECO:0000313" key="5">
    <source>
        <dbReference type="EMBL" id="VXD23156.1"/>
    </source>
</evidence>
<dbReference type="InterPro" id="IPR001360">
    <property type="entry name" value="Glyco_hydro_1"/>
</dbReference>
<organism evidence="5 6">
    <name type="scientific">Planktothrix paucivesiculata PCC 9631</name>
    <dbReference type="NCBI Taxonomy" id="671071"/>
    <lineage>
        <taxon>Bacteria</taxon>
        <taxon>Bacillati</taxon>
        <taxon>Cyanobacteriota</taxon>
        <taxon>Cyanophyceae</taxon>
        <taxon>Oscillatoriophycideae</taxon>
        <taxon>Oscillatoriales</taxon>
        <taxon>Microcoleaceae</taxon>
        <taxon>Planktothrix</taxon>
    </lineage>
</organism>
<dbReference type="OrthoDB" id="9765195at2"/>
<dbReference type="SUPFAM" id="SSF51445">
    <property type="entry name" value="(Trans)glycosidases"/>
    <property type="match status" value="1"/>
</dbReference>
<dbReference type="PANTHER" id="PTHR10353">
    <property type="entry name" value="GLYCOSYL HYDROLASE"/>
    <property type="match status" value="1"/>
</dbReference>
<dbReference type="AlphaFoldDB" id="A0A7Z9C043"/>
<dbReference type="Proteomes" id="UP000182190">
    <property type="component" value="Unassembled WGS sequence"/>
</dbReference>
<dbReference type="GO" id="GO:0008422">
    <property type="term" value="F:beta-glucosidase activity"/>
    <property type="evidence" value="ECO:0007669"/>
    <property type="project" value="TreeGrafter"/>
</dbReference>
<evidence type="ECO:0000313" key="6">
    <source>
        <dbReference type="Proteomes" id="UP000182190"/>
    </source>
</evidence>
<dbReference type="InterPro" id="IPR017853">
    <property type="entry name" value="GH"/>
</dbReference>
<dbReference type="GO" id="GO:0016052">
    <property type="term" value="P:carbohydrate catabolic process"/>
    <property type="evidence" value="ECO:0007669"/>
    <property type="project" value="TreeGrafter"/>
</dbReference>
<dbReference type="InterPro" id="IPR033132">
    <property type="entry name" value="GH_1_N_CS"/>
</dbReference>
<gene>
    <name evidence="5" type="ORF">PL9631_700003</name>
</gene>
<evidence type="ECO:0000256" key="2">
    <source>
        <dbReference type="ARBA" id="ARBA00022801"/>
    </source>
</evidence>
<evidence type="ECO:0000256" key="1">
    <source>
        <dbReference type="ARBA" id="ARBA00010838"/>
    </source>
</evidence>
<evidence type="ECO:0000256" key="3">
    <source>
        <dbReference type="ARBA" id="ARBA00023295"/>
    </source>
</evidence>
<sequence length="504" mass="59412">MSKNNFLWGVATSGYQSEGGYNGVGQPQNNWSESERKGKVMRTGNASEFWTRYPEDFFRCQQLGLNSFRLGLEWSRIQPITTSEISPAPHYDFKVLDDYAQRIATCRQYGLEPIVTLHHFTHPAWLGIDAWLSAETIDCFVDYVTVTVTHINQRLTDYHQQPPIHWYITINEPNILVLNTYLSDQFPSGNFTGIKAVWQAYNHLLAAHIRAYNSIHDIYEKYSWEKPQVTLNTYCSDLYWSEKVIWDLLNVQEKQVKGKEIRDYVEAQALHLERALGKASLPFEKDIPYQLGRLARWMGNRIGHRTFDIKHLDYYWQELMISPRPKVYDYLAIDYYDPFIAHTFRLPSFSDFEFKTKGLRNWLMTGIMSKWWDWRALPEGLSFFCKYYAQEYNLPILIAENGMALRRKADNSIATRRSDQLHRSQFLEAHVRQIQHLLQENIPILGYMHWSLTDNYEWGSYTPRFGLFSINFNRGTEREIEDHLGDRPSETYAKLIQETQNGRQ</sequence>
<evidence type="ECO:0000256" key="4">
    <source>
        <dbReference type="RuleBase" id="RU003690"/>
    </source>
</evidence>
<reference evidence="5" key="1">
    <citation type="submission" date="2019-10" db="EMBL/GenBank/DDBJ databases">
        <authorList>
            <consortium name="Genoscope - CEA"/>
            <person name="William W."/>
        </authorList>
    </citation>
    <scope>NUCLEOTIDE SEQUENCE [LARGE SCALE GENOMIC DNA]</scope>
    <source>
        <strain evidence="5">BBR_PRJEB10994</strain>
    </source>
</reference>
<protein>
    <submittedName>
        <fullName evidence="5">Beta-glucosidase/6-phospho-beta-glucosidase/beta-galactosidase</fullName>
    </submittedName>
</protein>
<accession>A0A7Z9C043</accession>
<comment type="caution">
    <text evidence="5">The sequence shown here is derived from an EMBL/GenBank/DDBJ whole genome shotgun (WGS) entry which is preliminary data.</text>
</comment>
<dbReference type="EMBL" id="CZCS02000213">
    <property type="protein sequence ID" value="VXD23156.1"/>
    <property type="molecule type" value="Genomic_DNA"/>
</dbReference>
<proteinExistence type="inferred from homology"/>
<dbReference type="Pfam" id="PF00232">
    <property type="entry name" value="Glyco_hydro_1"/>
    <property type="match status" value="1"/>
</dbReference>
<dbReference type="PANTHER" id="PTHR10353:SF36">
    <property type="entry name" value="LP05116P"/>
    <property type="match status" value="1"/>
</dbReference>
<dbReference type="Gene3D" id="3.20.20.80">
    <property type="entry name" value="Glycosidases"/>
    <property type="match status" value="1"/>
</dbReference>
<comment type="similarity">
    <text evidence="1 4">Belongs to the glycosyl hydrolase 1 family.</text>
</comment>
<dbReference type="PROSITE" id="PS00653">
    <property type="entry name" value="GLYCOSYL_HYDROL_F1_2"/>
    <property type="match status" value="1"/>
</dbReference>
<name>A0A7Z9C043_9CYAN</name>
<dbReference type="PRINTS" id="PR00131">
    <property type="entry name" value="GLHYDRLASE1"/>
</dbReference>
<keyword evidence="6" id="KW-1185">Reference proteome</keyword>
<keyword evidence="3" id="KW-0326">Glycosidase</keyword>
<keyword evidence="2" id="KW-0378">Hydrolase</keyword>